<dbReference type="PANTHER" id="PTHR43335">
    <property type="entry name" value="ABC TRANSPORTER, ATP-BINDING PROTEIN"/>
    <property type="match status" value="1"/>
</dbReference>
<dbReference type="InterPro" id="IPR003593">
    <property type="entry name" value="AAA+_ATPase"/>
</dbReference>
<dbReference type="InterPro" id="IPR027417">
    <property type="entry name" value="P-loop_NTPase"/>
</dbReference>
<proteinExistence type="inferred from homology"/>
<evidence type="ECO:0000256" key="4">
    <source>
        <dbReference type="ARBA" id="ARBA00022840"/>
    </source>
</evidence>
<evidence type="ECO:0000313" key="7">
    <source>
        <dbReference type="Proteomes" id="UP001596435"/>
    </source>
</evidence>
<reference evidence="7" key="1">
    <citation type="journal article" date="2019" name="Int. J. Syst. Evol. Microbiol.">
        <title>The Global Catalogue of Microorganisms (GCM) 10K type strain sequencing project: providing services to taxonomists for standard genome sequencing and annotation.</title>
        <authorList>
            <consortium name="The Broad Institute Genomics Platform"/>
            <consortium name="The Broad Institute Genome Sequencing Center for Infectious Disease"/>
            <person name="Wu L."/>
            <person name="Ma J."/>
        </authorList>
    </citation>
    <scope>NUCLEOTIDE SEQUENCE [LARGE SCALE GENOMIC DNA]</scope>
    <source>
        <strain evidence="7">CGMCC 1.12859</strain>
    </source>
</reference>
<name>A0ABW2FRI7_9ACTN</name>
<dbReference type="SUPFAM" id="SSF52540">
    <property type="entry name" value="P-loop containing nucleoside triphosphate hydrolases"/>
    <property type="match status" value="1"/>
</dbReference>
<evidence type="ECO:0000259" key="5">
    <source>
        <dbReference type="PROSITE" id="PS50893"/>
    </source>
</evidence>
<comment type="caution">
    <text evidence="6">The sequence shown here is derived from an EMBL/GenBank/DDBJ whole genome shotgun (WGS) entry which is preliminary data.</text>
</comment>
<keyword evidence="3" id="KW-0547">Nucleotide-binding</keyword>
<feature type="domain" description="ABC transporter" evidence="5">
    <location>
        <begin position="10"/>
        <end position="239"/>
    </location>
</feature>
<sequence length="239" mass="24796">MADRHDGAAVTADALSLRGPRGWVYREVGLTAEPGALVALTGPPGSGRTALLLTLAGRMRPTAGTAAVAGLALPAQAAKVRRIAALGPVPGVNPPDEALTVATHLRERHLLHARPFAPRARRRNEARTAHALATAGLALDDLRTPVQELSALDRFRLGTALALLGEPRLVCADDVGERLAEDDRHAAWAMLRDVADTGVTVLATTTGGPGTGQADLTLHLDAASAEETAPAEETVDARV</sequence>
<protein>
    <submittedName>
        <fullName evidence="6">ATP-binding cassette domain-containing protein</fullName>
    </submittedName>
</protein>
<dbReference type="EMBL" id="JBHTAJ010000006">
    <property type="protein sequence ID" value="MFC7178754.1"/>
    <property type="molecule type" value="Genomic_DNA"/>
</dbReference>
<evidence type="ECO:0000256" key="1">
    <source>
        <dbReference type="ARBA" id="ARBA00005417"/>
    </source>
</evidence>
<dbReference type="Gene3D" id="3.40.50.300">
    <property type="entry name" value="P-loop containing nucleotide triphosphate hydrolases"/>
    <property type="match status" value="1"/>
</dbReference>
<keyword evidence="4 6" id="KW-0067">ATP-binding</keyword>
<dbReference type="SMART" id="SM00382">
    <property type="entry name" value="AAA"/>
    <property type="match status" value="1"/>
</dbReference>
<dbReference type="Pfam" id="PF00005">
    <property type="entry name" value="ABC_tran"/>
    <property type="match status" value="1"/>
</dbReference>
<evidence type="ECO:0000256" key="3">
    <source>
        <dbReference type="ARBA" id="ARBA00022741"/>
    </source>
</evidence>
<dbReference type="PROSITE" id="PS50893">
    <property type="entry name" value="ABC_TRANSPORTER_2"/>
    <property type="match status" value="1"/>
</dbReference>
<dbReference type="InterPro" id="IPR003439">
    <property type="entry name" value="ABC_transporter-like_ATP-bd"/>
</dbReference>
<evidence type="ECO:0000313" key="6">
    <source>
        <dbReference type="EMBL" id="MFC7178754.1"/>
    </source>
</evidence>
<organism evidence="6 7">
    <name type="scientific">Kitasatospora paranensis</name>
    <dbReference type="NCBI Taxonomy" id="258053"/>
    <lineage>
        <taxon>Bacteria</taxon>
        <taxon>Bacillati</taxon>
        <taxon>Actinomycetota</taxon>
        <taxon>Actinomycetes</taxon>
        <taxon>Kitasatosporales</taxon>
        <taxon>Streptomycetaceae</taxon>
        <taxon>Kitasatospora</taxon>
    </lineage>
</organism>
<comment type="similarity">
    <text evidence="1">Belongs to the ABC transporter superfamily.</text>
</comment>
<dbReference type="RefSeq" id="WP_380230457.1">
    <property type="nucleotide sequence ID" value="NZ_JBHSVH010000002.1"/>
</dbReference>
<keyword evidence="7" id="KW-1185">Reference proteome</keyword>
<gene>
    <name evidence="6" type="ORF">ACFQMG_04135</name>
</gene>
<dbReference type="Proteomes" id="UP001596435">
    <property type="component" value="Unassembled WGS sequence"/>
</dbReference>
<evidence type="ECO:0000256" key="2">
    <source>
        <dbReference type="ARBA" id="ARBA00022448"/>
    </source>
</evidence>
<accession>A0ABW2FRI7</accession>
<keyword evidence="2" id="KW-0813">Transport</keyword>
<dbReference type="GO" id="GO:0005524">
    <property type="term" value="F:ATP binding"/>
    <property type="evidence" value="ECO:0007669"/>
    <property type="project" value="UniProtKB-KW"/>
</dbReference>